<dbReference type="AlphaFoldDB" id="A0A075FWV5"/>
<dbReference type="SUPFAM" id="SSF53335">
    <property type="entry name" value="S-adenosyl-L-methionine-dependent methyltransferases"/>
    <property type="match status" value="1"/>
</dbReference>
<proteinExistence type="predicted"/>
<protein>
    <submittedName>
        <fullName evidence="1">Uncharacterized protein</fullName>
    </submittedName>
</protein>
<dbReference type="Gene3D" id="3.40.50.150">
    <property type="entry name" value="Vaccinia Virus protein VP39"/>
    <property type="match status" value="1"/>
</dbReference>
<evidence type="ECO:0000313" key="1">
    <source>
        <dbReference type="EMBL" id="AIE96255.1"/>
    </source>
</evidence>
<dbReference type="InterPro" id="IPR029063">
    <property type="entry name" value="SAM-dependent_MTases_sf"/>
</dbReference>
<accession>A0A075FWV5</accession>
<organism evidence="1">
    <name type="scientific">uncultured marine group II/III euryarchaeote AD1000_76_E09</name>
    <dbReference type="NCBI Taxonomy" id="1457809"/>
    <lineage>
        <taxon>Archaea</taxon>
        <taxon>Methanobacteriati</taxon>
        <taxon>Methanobacteriota</taxon>
        <taxon>environmental samples</taxon>
    </lineage>
</organism>
<sequence length="263" mass="28125">MDSGGSGFGLPQMSQREMLDRLLCEDTERGDTEPAIAAGIGEQMLHMSLRPLPRSMRARIRDVCSRVPARNAMLVGGGIGHLSAWLLDLWCGDPANPPEKPPSHPESFRIVEPGGKFAVIIDRLIRRHGAEGWVQIVQTPWAELAAEAATWSAASASLPDSAGTSSLPLPQDLIIIDAPEAERAATAATAFELLSPGGVMLVQEPEVPTGDVGLPSSPSRITPAQRKVESFNAWIEFVKQVSENHSLGFVELTGGTLAVVRRA</sequence>
<name>A0A075FWV5_9EURY</name>
<dbReference type="EMBL" id="KF900474">
    <property type="protein sequence ID" value="AIE96255.1"/>
    <property type="molecule type" value="Genomic_DNA"/>
</dbReference>
<reference evidence="1" key="1">
    <citation type="journal article" date="2014" name="Genome Biol. Evol.">
        <title>Pangenome evidence for extensive interdomain horizontal transfer affecting lineage core and shell genes in uncultured planktonic thaumarchaeota and euryarchaeota.</title>
        <authorList>
            <person name="Deschamps P."/>
            <person name="Zivanovic Y."/>
            <person name="Moreira D."/>
            <person name="Rodriguez-Valera F."/>
            <person name="Lopez-Garcia P."/>
        </authorList>
    </citation>
    <scope>NUCLEOTIDE SEQUENCE</scope>
</reference>